<dbReference type="EMBL" id="DF968183">
    <property type="protein sequence ID" value="GAP44870.1"/>
    <property type="molecule type" value="Genomic_DNA"/>
</dbReference>
<dbReference type="GO" id="GO:1990904">
    <property type="term" value="C:ribonucleoprotein complex"/>
    <property type="evidence" value="ECO:0007669"/>
    <property type="project" value="UniProtKB-KW"/>
</dbReference>
<evidence type="ECO:0000313" key="6">
    <source>
        <dbReference type="Proteomes" id="UP000053091"/>
    </source>
</evidence>
<evidence type="ECO:0000256" key="1">
    <source>
        <dbReference type="ARBA" id="ARBA00010834"/>
    </source>
</evidence>
<organism evidence="5">
    <name type="scientific">Lentimicrobium saccharophilum</name>
    <dbReference type="NCBI Taxonomy" id="1678841"/>
    <lineage>
        <taxon>Bacteria</taxon>
        <taxon>Pseudomonadati</taxon>
        <taxon>Bacteroidota</taxon>
        <taxon>Bacteroidia</taxon>
        <taxon>Bacteroidales</taxon>
        <taxon>Lentimicrobiaceae</taxon>
        <taxon>Lentimicrobium</taxon>
    </lineage>
</organism>
<dbReference type="Proteomes" id="UP000053091">
    <property type="component" value="Unassembled WGS sequence"/>
</dbReference>
<feature type="region of interest" description="Disordered" evidence="4">
    <location>
        <begin position="1"/>
        <end position="84"/>
    </location>
</feature>
<sequence length="84" mass="8960">MGKGDKKTRRGKIIMGSHGVTRPKRIRKTTPLAVAAKPEPVADEPKAKPKAAPKVVVKDAEPKPKTVKKPKVTAKADDTAEPGE</sequence>
<reference evidence="5" key="1">
    <citation type="journal article" date="2015" name="Genome Announc.">
        <title>Draft Genome Sequence of Bacteroidales Strain TBC1, a Novel Isolate from a Methanogenic Wastewater Treatment System.</title>
        <authorList>
            <person name="Tourlousse D.M."/>
            <person name="Matsuura N."/>
            <person name="Sun L."/>
            <person name="Toyonaga M."/>
            <person name="Kuroda K."/>
            <person name="Ohashi A."/>
            <person name="Cruz R."/>
            <person name="Yamaguchi T."/>
            <person name="Sekiguchi Y."/>
        </authorList>
    </citation>
    <scope>NUCLEOTIDE SEQUENCE [LARGE SCALE GENOMIC DNA]</scope>
    <source>
        <strain evidence="5">TBC1</strain>
    </source>
</reference>
<evidence type="ECO:0000313" key="5">
    <source>
        <dbReference type="EMBL" id="GAP44870.1"/>
    </source>
</evidence>
<dbReference type="NCBIfam" id="TIGR04560">
    <property type="entry name" value="ribo_THX"/>
    <property type="match status" value="1"/>
</dbReference>
<comment type="similarity">
    <text evidence="1">Belongs to the bacterial ribosomal protein bTHX family.</text>
</comment>
<dbReference type="OrthoDB" id="965797at2"/>
<evidence type="ECO:0000256" key="2">
    <source>
        <dbReference type="ARBA" id="ARBA00022980"/>
    </source>
</evidence>
<keyword evidence="2" id="KW-0689">Ribosomal protein</keyword>
<dbReference type="RefSeq" id="WP_062044795.1">
    <property type="nucleotide sequence ID" value="NZ_DF968183.1"/>
</dbReference>
<evidence type="ECO:0000256" key="4">
    <source>
        <dbReference type="SAM" id="MobiDB-lite"/>
    </source>
</evidence>
<gene>
    <name evidence="5" type="ORF">TBC1_12684</name>
</gene>
<dbReference type="GO" id="GO:0005840">
    <property type="term" value="C:ribosome"/>
    <property type="evidence" value="ECO:0007669"/>
    <property type="project" value="UniProtKB-KW"/>
</dbReference>
<keyword evidence="3" id="KW-0687">Ribonucleoprotein</keyword>
<accession>A0A0S7C5T9</accession>
<dbReference type="InterPro" id="IPR030826">
    <property type="entry name" value="Ribosomal_bTHX/bTHXc/bTHXm"/>
</dbReference>
<dbReference type="AlphaFoldDB" id="A0A0S7C5T9"/>
<protein>
    <recommendedName>
        <fullName evidence="7">30S ribosomal protein THX</fullName>
    </recommendedName>
</protein>
<dbReference type="PATRIC" id="fig|1678841.3.peg.3431"/>
<feature type="compositionally biased region" description="Basic residues" evidence="4">
    <location>
        <begin position="1"/>
        <end position="12"/>
    </location>
</feature>
<evidence type="ECO:0008006" key="7">
    <source>
        <dbReference type="Google" id="ProtNLM"/>
    </source>
</evidence>
<name>A0A0S7C5T9_9BACT</name>
<keyword evidence="6" id="KW-1185">Reference proteome</keyword>
<proteinExistence type="inferred from homology"/>
<evidence type="ECO:0000256" key="3">
    <source>
        <dbReference type="ARBA" id="ARBA00023274"/>
    </source>
</evidence>